<gene>
    <name evidence="2" type="ORF">SAMN05421829_10541</name>
</gene>
<dbReference type="InterPro" id="IPR008557">
    <property type="entry name" value="PhoX"/>
</dbReference>
<dbReference type="AlphaFoldDB" id="A0A1N6TM40"/>
<sequence>MNDLQSLRPDSDDESTNTSANPGFDSILQARLSRRQLLGGSMGAAALAMIGGVSPAVAAASAQGAGAPGRKLPKLAFNPVAKSLADAVAVPEGYRYTVLYRLGDPIDGSVGEYQNDGTDPAESFALRAGDHHDGMHYFGLGPNGKHHKNESERGLLCLNHEAITPAFLHPNGPTVVGGVRTVAEEVLREFYVHGVSVVETVREGGEWRYRRDSHFNRRVHTLTEMELSGPAGKTPYTVTKYSPDGSRTRGTVNNCASGSTPWGTYLTCEENWAGYFRRITAIDNPNRSARELAALARYGVAGNGRELWATVTPDTPDDLYGRWNAMKLGSSADGSDDYRNAPNTYGWVVEIDPFSPDATPKKRTALGRFAHEGAWLGPVRVGHPLVWYMGCDSRNEYIYKYVSNAVWHPDDANGGMAAGDKYLDDGKLYVARFDADGTGRWVELSFGVGNVSPANPAYAFADQADVLVHARLAADAAGATKMDRPEWGAVNPRNGEVYMSLTNTNAASRPLSRLDAANPRFYNDRKTTGQDQRGNPNGHIIRFAEAGGDVAATSFKWDVFLFGARATADAANVNISGLTDANDFSSPDGLWFSQATGVLWIETDDGAYTDVTNCMLLAAVPGEVGDGGPRTIVSSDGTSTRAVDTYVGKAPGEENLRRFLVGPKECEITGVAETPDGKALFVNIQHPGEDTRPDFATGTFGSHWPDGGLSRPRSATIVITRADGGRIGV</sequence>
<dbReference type="Proteomes" id="UP000186819">
    <property type="component" value="Unassembled WGS sequence"/>
</dbReference>
<evidence type="ECO:0000313" key="2">
    <source>
        <dbReference type="EMBL" id="SIQ54351.1"/>
    </source>
</evidence>
<proteinExistence type="predicted"/>
<dbReference type="PANTHER" id="PTHR35399:SF2">
    <property type="entry name" value="DUF839 DOMAIN-CONTAINING PROTEIN"/>
    <property type="match status" value="1"/>
</dbReference>
<dbReference type="STRING" id="34027.SAMN05421829_10541"/>
<accession>A0A1N6TM40</accession>
<dbReference type="Pfam" id="PF05787">
    <property type="entry name" value="PhoX"/>
    <property type="match status" value="1"/>
</dbReference>
<feature type="region of interest" description="Disordered" evidence="1">
    <location>
        <begin position="1"/>
        <end position="24"/>
    </location>
</feature>
<evidence type="ECO:0000313" key="3">
    <source>
        <dbReference type="Proteomes" id="UP000186819"/>
    </source>
</evidence>
<dbReference type="RefSeq" id="WP_076601742.1">
    <property type="nucleotide sequence ID" value="NZ_FTMD01000005.1"/>
</dbReference>
<evidence type="ECO:0000256" key="1">
    <source>
        <dbReference type="SAM" id="MobiDB-lite"/>
    </source>
</evidence>
<dbReference type="PANTHER" id="PTHR35399">
    <property type="entry name" value="SLR8030 PROTEIN"/>
    <property type="match status" value="1"/>
</dbReference>
<dbReference type="OrthoDB" id="9801383at2"/>
<dbReference type="EMBL" id="FTMD01000005">
    <property type="protein sequence ID" value="SIQ54351.1"/>
    <property type="molecule type" value="Genomic_DNA"/>
</dbReference>
<name>A0A1N6TM40_9RHOO</name>
<protein>
    <submittedName>
        <fullName evidence="2">Uncharacterized protein</fullName>
    </submittedName>
</protein>
<dbReference type="InterPro" id="IPR006311">
    <property type="entry name" value="TAT_signal"/>
</dbReference>
<dbReference type="PROSITE" id="PS51318">
    <property type="entry name" value="TAT"/>
    <property type="match status" value="1"/>
</dbReference>
<keyword evidence="3" id="KW-1185">Reference proteome</keyword>
<organism evidence="2 3">
    <name type="scientific">Aromatoleum tolulyticum</name>
    <dbReference type="NCBI Taxonomy" id="34027"/>
    <lineage>
        <taxon>Bacteria</taxon>
        <taxon>Pseudomonadati</taxon>
        <taxon>Pseudomonadota</taxon>
        <taxon>Betaproteobacteria</taxon>
        <taxon>Rhodocyclales</taxon>
        <taxon>Rhodocyclaceae</taxon>
        <taxon>Aromatoleum</taxon>
    </lineage>
</organism>
<reference evidence="3" key="1">
    <citation type="submission" date="2017-01" db="EMBL/GenBank/DDBJ databases">
        <authorList>
            <person name="Varghese N."/>
            <person name="Submissions S."/>
        </authorList>
    </citation>
    <scope>NUCLEOTIDE SEQUENCE [LARGE SCALE GENOMIC DNA]</scope>
    <source>
        <strain evidence="3">ATCC 51758</strain>
    </source>
</reference>